<feature type="signal peptide" evidence="1">
    <location>
        <begin position="1"/>
        <end position="21"/>
    </location>
</feature>
<protein>
    <submittedName>
        <fullName evidence="2">Uncharacterized protein</fullName>
    </submittedName>
</protein>
<evidence type="ECO:0000256" key="1">
    <source>
        <dbReference type="SAM" id="SignalP"/>
    </source>
</evidence>
<name>A0A7S2I3T9_9STRA</name>
<accession>A0A7S2I3T9</accession>
<keyword evidence="1" id="KW-0732">Signal</keyword>
<organism evidence="2">
    <name type="scientific">Helicotheca tamesis</name>
    <dbReference type="NCBI Taxonomy" id="374047"/>
    <lineage>
        <taxon>Eukaryota</taxon>
        <taxon>Sar</taxon>
        <taxon>Stramenopiles</taxon>
        <taxon>Ochrophyta</taxon>
        <taxon>Bacillariophyta</taxon>
        <taxon>Mediophyceae</taxon>
        <taxon>Lithodesmiophycidae</taxon>
        <taxon>Lithodesmiales</taxon>
        <taxon>Lithodesmiaceae</taxon>
        <taxon>Helicotheca</taxon>
    </lineage>
</organism>
<evidence type="ECO:0000313" key="2">
    <source>
        <dbReference type="EMBL" id="CAD9507682.1"/>
    </source>
</evidence>
<sequence>MKTFVSSLAALLLCGLSNVVADAGAAVDSDAGARKLTYNMGEPDGPLPPKQMYKEIIYMEKMCKDYQYTPVDNNETILFEDPDDYAIGDFASFNCELYEAAVVFKQYGARKVGDAIWKCQVTAFESFLQFGITELTRSDDPIWDCTIIDYIGQPTVSMDYIRNEGLALFIYSPEDMGSSTFKRYYSHQGTFATIGGVGLGKGARGQLEVEWDKFKMTWIHIYTIEVWKLEQPSLLAGRPPYYPPH</sequence>
<reference evidence="2" key="1">
    <citation type="submission" date="2021-01" db="EMBL/GenBank/DDBJ databases">
        <authorList>
            <person name="Corre E."/>
            <person name="Pelletier E."/>
            <person name="Niang G."/>
            <person name="Scheremetjew M."/>
            <person name="Finn R."/>
            <person name="Kale V."/>
            <person name="Holt S."/>
            <person name="Cochrane G."/>
            <person name="Meng A."/>
            <person name="Brown T."/>
            <person name="Cohen L."/>
        </authorList>
    </citation>
    <scope>NUCLEOTIDE SEQUENCE</scope>
    <source>
        <strain evidence="2">CCMP826</strain>
    </source>
</reference>
<dbReference type="AlphaFoldDB" id="A0A7S2I3T9"/>
<feature type="chain" id="PRO_5031212665" evidence="1">
    <location>
        <begin position="22"/>
        <end position="245"/>
    </location>
</feature>
<dbReference type="EMBL" id="HBGV01015144">
    <property type="protein sequence ID" value="CAD9507682.1"/>
    <property type="molecule type" value="Transcribed_RNA"/>
</dbReference>
<gene>
    <name evidence="2" type="ORF">HTAM1171_LOCUS9324</name>
</gene>
<proteinExistence type="predicted"/>